<evidence type="ECO:0000313" key="2">
    <source>
        <dbReference type="EMBL" id="CAH0723094.1"/>
    </source>
</evidence>
<feature type="compositionally biased region" description="Basic and acidic residues" evidence="1">
    <location>
        <begin position="277"/>
        <end position="288"/>
    </location>
</feature>
<feature type="region of interest" description="Disordered" evidence="1">
    <location>
        <begin position="148"/>
        <end position="169"/>
    </location>
</feature>
<reference evidence="2" key="1">
    <citation type="submission" date="2021-12" db="EMBL/GenBank/DDBJ databases">
        <authorList>
            <person name="Martin H S."/>
        </authorList>
    </citation>
    <scope>NUCLEOTIDE SEQUENCE</scope>
</reference>
<organism evidence="2 3">
    <name type="scientific">Brenthis ino</name>
    <name type="common">lesser marbled fritillary</name>
    <dbReference type="NCBI Taxonomy" id="405034"/>
    <lineage>
        <taxon>Eukaryota</taxon>
        <taxon>Metazoa</taxon>
        <taxon>Ecdysozoa</taxon>
        <taxon>Arthropoda</taxon>
        <taxon>Hexapoda</taxon>
        <taxon>Insecta</taxon>
        <taxon>Pterygota</taxon>
        <taxon>Neoptera</taxon>
        <taxon>Endopterygota</taxon>
        <taxon>Lepidoptera</taxon>
        <taxon>Glossata</taxon>
        <taxon>Ditrysia</taxon>
        <taxon>Papilionoidea</taxon>
        <taxon>Nymphalidae</taxon>
        <taxon>Heliconiinae</taxon>
        <taxon>Argynnini</taxon>
        <taxon>Brenthis</taxon>
    </lineage>
</organism>
<protein>
    <submittedName>
        <fullName evidence="2">Uncharacterized protein</fullName>
    </submittedName>
</protein>
<proteinExistence type="predicted"/>
<feature type="compositionally biased region" description="Basic and acidic residues" evidence="1">
    <location>
        <begin position="149"/>
        <end position="168"/>
    </location>
</feature>
<feature type="compositionally biased region" description="Low complexity" evidence="1">
    <location>
        <begin position="257"/>
        <end position="269"/>
    </location>
</feature>
<sequence>MAFKGWYSKQDVMKDLSKASGTRVSDLDEEYVVVGEQPPPFYRTADKEEELQLLRLYGGHQPLSPNNTDIVEPDLEGITQMLRMVDEYNDSPVNNKAKETKKQDTNTVITISKLNPNVAEFVPRSDDDICNKDSAIVANNDLVVSEVDEEKHNRRTSEHKSTEARDRSINTLSNKSISIKDSNEIKEMREKLKTKITNTFNTSCVKVKRERNLAIAMLVKLHTQPNNEINNDGQKPKLMTPDYFKKSVNHDAKMSGSDKSSNKNTNSNTPVVFDDIDMCKDTKDDIKDYSNNNSNSNDEIMQRESPVSDNLNNSMTKEIKESIQKVDDWLNPKINAENKTSAITRPSLYLGPITFKRKTNSKPMSPISVESELKSQNSEKSNEVFVPSTFASELTKKYEERNKARDNQLTNQDIWTKLESDLKVRDEVIKKKRLQTNAD</sequence>
<evidence type="ECO:0000256" key="1">
    <source>
        <dbReference type="SAM" id="MobiDB-lite"/>
    </source>
</evidence>
<dbReference type="EMBL" id="OV170223">
    <property type="protein sequence ID" value="CAH0723094.1"/>
    <property type="molecule type" value="Genomic_DNA"/>
</dbReference>
<name>A0A8J9UQD8_9NEOP</name>
<evidence type="ECO:0000313" key="3">
    <source>
        <dbReference type="Proteomes" id="UP000838878"/>
    </source>
</evidence>
<dbReference type="AlphaFoldDB" id="A0A8J9UQD8"/>
<dbReference type="Proteomes" id="UP000838878">
    <property type="component" value="Chromosome 3"/>
</dbReference>
<feature type="non-terminal residue" evidence="2">
    <location>
        <position position="439"/>
    </location>
</feature>
<gene>
    <name evidence="2" type="ORF">BINO364_LOCUS8965</name>
</gene>
<keyword evidence="3" id="KW-1185">Reference proteome</keyword>
<dbReference type="OrthoDB" id="7492839at2759"/>
<accession>A0A8J9UQD8</accession>
<feature type="region of interest" description="Disordered" evidence="1">
    <location>
        <begin position="249"/>
        <end position="311"/>
    </location>
</feature>
<feature type="region of interest" description="Disordered" evidence="1">
    <location>
        <begin position="359"/>
        <end position="380"/>
    </location>
</feature>